<accession>A0A317CGR3</accession>
<dbReference type="RefSeq" id="WP_109838004.1">
    <property type="nucleotide sequence ID" value="NZ_QGKM01000036.1"/>
</dbReference>
<evidence type="ECO:0000313" key="1">
    <source>
        <dbReference type="EMBL" id="PWQ96613.1"/>
    </source>
</evidence>
<evidence type="ECO:0000313" key="2">
    <source>
        <dbReference type="Proteomes" id="UP000245539"/>
    </source>
</evidence>
<comment type="caution">
    <text evidence="1">The sequence shown here is derived from an EMBL/GenBank/DDBJ whole genome shotgun (WGS) entry which is preliminary data.</text>
</comment>
<gene>
    <name evidence="1" type="ORF">DKW60_12580</name>
</gene>
<dbReference type="Proteomes" id="UP000245539">
    <property type="component" value="Unassembled WGS sequence"/>
</dbReference>
<protein>
    <submittedName>
        <fullName evidence="1">Uncharacterized protein</fullName>
    </submittedName>
</protein>
<name>A0A317CGR3_9GAMM</name>
<dbReference type="EMBL" id="QGKM01000036">
    <property type="protein sequence ID" value="PWQ96613.1"/>
    <property type="molecule type" value="Genomic_DNA"/>
</dbReference>
<sequence length="127" mass="14595">MLYEAMKKEIESQFPSLQFSTDDEKKLISIPPVCNEVGSIDIQDDYDELTVFIGNFTHWHCGYFNEKSGNPDEVKEIVTEVSEYLKDMFSDKIFMWGSSMKGGGTQLIEDGFKTKKQGYVWSGPYYS</sequence>
<reference evidence="1 2" key="1">
    <citation type="submission" date="2018-05" db="EMBL/GenBank/DDBJ databases">
        <title>Leucothrix arctica sp. nov., isolated from Arctic seawater.</title>
        <authorList>
            <person name="Choi A."/>
            <person name="Baek K."/>
        </authorList>
    </citation>
    <scope>NUCLEOTIDE SEQUENCE [LARGE SCALE GENOMIC DNA]</scope>
    <source>
        <strain evidence="1 2">JCM 18388</strain>
    </source>
</reference>
<keyword evidence="2" id="KW-1185">Reference proteome</keyword>
<dbReference type="AlphaFoldDB" id="A0A317CGR3"/>
<organism evidence="1 2">
    <name type="scientific">Leucothrix pacifica</name>
    <dbReference type="NCBI Taxonomy" id="1247513"/>
    <lineage>
        <taxon>Bacteria</taxon>
        <taxon>Pseudomonadati</taxon>
        <taxon>Pseudomonadota</taxon>
        <taxon>Gammaproteobacteria</taxon>
        <taxon>Thiotrichales</taxon>
        <taxon>Thiotrichaceae</taxon>
        <taxon>Leucothrix</taxon>
    </lineage>
</organism>
<proteinExistence type="predicted"/>
<dbReference type="OrthoDB" id="7059422at2"/>